<organism evidence="1 2">
    <name type="scientific">Velamenicoccus archaeovorus</name>
    <dbReference type="NCBI Taxonomy" id="1930593"/>
    <lineage>
        <taxon>Bacteria</taxon>
        <taxon>Pseudomonadati</taxon>
        <taxon>Candidatus Omnitrophota</taxon>
        <taxon>Candidatus Velamenicoccus</taxon>
    </lineage>
</organism>
<name>A0A410P695_VELA1</name>
<sequence length="177" mass="20226">MAGHYTYVVSALPMLHFGQKLPLSYAKFLEGCRGLISEEEISVLASLEGADWSAGAPADIPLLKAWKLFEVVLRNELVKLRSARKQTDAGRYLRHDGWWDSWVVQVALNAVRQPAPLEAEKILDEERWKKLDELSFGHYFDFEALLAYGLKLLILERWERVASADRTKILEETLVVN</sequence>
<dbReference type="Pfam" id="PF10962">
    <property type="entry name" value="DUF2764"/>
    <property type="match status" value="1"/>
</dbReference>
<dbReference type="OrthoDB" id="5417808at2"/>
<dbReference type="KEGG" id="vai:BU251_08235"/>
<dbReference type="InterPro" id="IPR024492">
    <property type="entry name" value="DUF2764"/>
</dbReference>
<keyword evidence="2" id="KW-1185">Reference proteome</keyword>
<dbReference type="RefSeq" id="WP_128700674.1">
    <property type="nucleotide sequence ID" value="NZ_CP019384.1"/>
</dbReference>
<dbReference type="AlphaFoldDB" id="A0A410P695"/>
<dbReference type="EMBL" id="CP019384">
    <property type="protein sequence ID" value="QAT17707.1"/>
    <property type="molecule type" value="Genomic_DNA"/>
</dbReference>
<proteinExistence type="predicted"/>
<evidence type="ECO:0000313" key="1">
    <source>
        <dbReference type="EMBL" id="QAT17707.1"/>
    </source>
</evidence>
<reference evidence="1 2" key="1">
    <citation type="submission" date="2017-01" db="EMBL/GenBank/DDBJ databases">
        <title>First insights into the biology of 'candidatus Vampirococcus archaeovorus'.</title>
        <authorList>
            <person name="Kizina J."/>
            <person name="Jordan S."/>
            <person name="Stueber K."/>
            <person name="Reinhardt R."/>
            <person name="Harder J."/>
        </authorList>
    </citation>
    <scope>NUCLEOTIDE SEQUENCE [LARGE SCALE GENOMIC DNA]</scope>
    <source>
        <strain evidence="1 2">LiM</strain>
    </source>
</reference>
<evidence type="ECO:0000313" key="2">
    <source>
        <dbReference type="Proteomes" id="UP000287243"/>
    </source>
</evidence>
<accession>A0A410P695</accession>
<protein>
    <recommendedName>
        <fullName evidence="3">DUF2764 family protein</fullName>
    </recommendedName>
</protein>
<dbReference type="Proteomes" id="UP000287243">
    <property type="component" value="Chromosome"/>
</dbReference>
<evidence type="ECO:0008006" key="3">
    <source>
        <dbReference type="Google" id="ProtNLM"/>
    </source>
</evidence>
<gene>
    <name evidence="1" type="ORF">BU251_08235</name>
</gene>